<proteinExistence type="predicted"/>
<gene>
    <name evidence="3" type="ORF">EDM21_17035</name>
</gene>
<evidence type="ECO:0000313" key="3">
    <source>
        <dbReference type="EMBL" id="MVP01204.1"/>
    </source>
</evidence>
<keyword evidence="2" id="KW-0812">Transmembrane</keyword>
<dbReference type="AlphaFoldDB" id="A0A7X3FKK6"/>
<feature type="compositionally biased region" description="Low complexity" evidence="1">
    <location>
        <begin position="284"/>
        <end position="320"/>
    </location>
</feature>
<evidence type="ECO:0000256" key="1">
    <source>
        <dbReference type="SAM" id="MobiDB-lite"/>
    </source>
</evidence>
<name>A0A7X3FKK6_9BACL</name>
<dbReference type="EMBL" id="RHLK01000010">
    <property type="protein sequence ID" value="MVP01204.1"/>
    <property type="molecule type" value="Genomic_DNA"/>
</dbReference>
<dbReference type="OrthoDB" id="71172at2"/>
<reference evidence="3 4" key="1">
    <citation type="journal article" date="2019" name="Microorganisms">
        <title>Paenibacillus lutrae sp. nov., A Chitinolytic Species Isolated from A River Otter in Castril Natural Park, Granada, Spain.</title>
        <authorList>
            <person name="Rodriguez M."/>
            <person name="Reina J.C."/>
            <person name="Bejar V."/>
            <person name="Llamas I."/>
        </authorList>
    </citation>
    <scope>NUCLEOTIDE SEQUENCE [LARGE SCALE GENOMIC DNA]</scope>
    <source>
        <strain evidence="3 4">N10</strain>
    </source>
</reference>
<protein>
    <submittedName>
        <fullName evidence="3">Uncharacterized protein</fullName>
    </submittedName>
</protein>
<evidence type="ECO:0000313" key="4">
    <source>
        <dbReference type="Proteomes" id="UP000490800"/>
    </source>
</evidence>
<feature type="transmembrane region" description="Helical" evidence="2">
    <location>
        <begin position="6"/>
        <end position="23"/>
    </location>
</feature>
<dbReference type="RefSeq" id="WP_157337371.1">
    <property type="nucleotide sequence ID" value="NZ_RHLK01000010.1"/>
</dbReference>
<sequence>MSFGVIFFILIGIAGIIVLKNIFKRKKRKLLPHRLRNAPPVPALAEPGNASYELAIKLEDAIPMDWANAIKNRVLSEHSGISEREHEWRWLELKRFFMMCAVLKQVPMFSSAVDEIWHEMLMYTQEYQRFSTKFLGQMLHHSPSGEPSKPQPDERAWFDLVYVEMFGWNPYSEAIWGVFFRNPLPREELHLYRNDNLMLQPQSRFNARTYEHLPEARKLIDFLRSSLKYRTNLSVQQFSDKKTKMNDNHTEILLASAVFFSIHNPTNFAEQMAPAESPNRKDGASNCTAASSCSSGGDDYDKSSCSSNSCSGSSCSSSCGSGCGGGD</sequence>
<organism evidence="3 4">
    <name type="scientific">Paenibacillus lutrae</name>
    <dbReference type="NCBI Taxonomy" id="2078573"/>
    <lineage>
        <taxon>Bacteria</taxon>
        <taxon>Bacillati</taxon>
        <taxon>Bacillota</taxon>
        <taxon>Bacilli</taxon>
        <taxon>Bacillales</taxon>
        <taxon>Paenibacillaceae</taxon>
        <taxon>Paenibacillus</taxon>
    </lineage>
</organism>
<comment type="caution">
    <text evidence="3">The sequence shown here is derived from an EMBL/GenBank/DDBJ whole genome shotgun (WGS) entry which is preliminary data.</text>
</comment>
<feature type="region of interest" description="Disordered" evidence="1">
    <location>
        <begin position="272"/>
        <end position="327"/>
    </location>
</feature>
<accession>A0A7X3FKK6</accession>
<dbReference type="Proteomes" id="UP000490800">
    <property type="component" value="Unassembled WGS sequence"/>
</dbReference>
<keyword evidence="2" id="KW-0472">Membrane</keyword>
<keyword evidence="4" id="KW-1185">Reference proteome</keyword>
<keyword evidence="2" id="KW-1133">Transmembrane helix</keyword>
<evidence type="ECO:0000256" key="2">
    <source>
        <dbReference type="SAM" id="Phobius"/>
    </source>
</evidence>